<dbReference type="EMBL" id="LN679109">
    <property type="protein sequence ID" value="CEL52575.1"/>
    <property type="molecule type" value="Genomic_DNA"/>
</dbReference>
<dbReference type="PROSITE" id="PS50850">
    <property type="entry name" value="MFS"/>
    <property type="match status" value="1"/>
</dbReference>
<dbReference type="AlphaFoldDB" id="A0A0B7F4Z6"/>
<evidence type="ECO:0000256" key="3">
    <source>
        <dbReference type="ARBA" id="ARBA00022692"/>
    </source>
</evidence>
<reference evidence="9 10" key="1">
    <citation type="submission" date="2014-11" db="EMBL/GenBank/DDBJ databases">
        <authorList>
            <person name="Wibberg Daniel"/>
        </authorList>
    </citation>
    <scope>NUCLEOTIDE SEQUENCE [LARGE SCALE GENOMIC DNA]</scope>
    <source>
        <strain evidence="9">Rhizoctonia solani AG1-IB 7/3/14</strain>
    </source>
</reference>
<name>A0A0B7F4Z6_THACB</name>
<dbReference type="Proteomes" id="UP000059188">
    <property type="component" value="Unassembled WGS sequence"/>
</dbReference>
<feature type="compositionally biased region" description="Low complexity" evidence="6">
    <location>
        <begin position="267"/>
        <end position="277"/>
    </location>
</feature>
<dbReference type="InterPro" id="IPR011701">
    <property type="entry name" value="MFS"/>
</dbReference>
<evidence type="ECO:0000313" key="9">
    <source>
        <dbReference type="EMBL" id="CEL52575.1"/>
    </source>
</evidence>
<evidence type="ECO:0000256" key="7">
    <source>
        <dbReference type="SAM" id="Phobius"/>
    </source>
</evidence>
<feature type="transmembrane region" description="Helical" evidence="7">
    <location>
        <begin position="451"/>
        <end position="470"/>
    </location>
</feature>
<dbReference type="PRINTS" id="PR01035">
    <property type="entry name" value="TCRTETA"/>
</dbReference>
<evidence type="ECO:0000259" key="8">
    <source>
        <dbReference type="PROSITE" id="PS50850"/>
    </source>
</evidence>
<keyword evidence="3 7" id="KW-0812">Transmembrane</keyword>
<feature type="transmembrane region" description="Helical" evidence="7">
    <location>
        <begin position="125"/>
        <end position="143"/>
    </location>
</feature>
<dbReference type="GO" id="GO:0022857">
    <property type="term" value="F:transmembrane transporter activity"/>
    <property type="evidence" value="ECO:0007669"/>
    <property type="project" value="InterPro"/>
</dbReference>
<evidence type="ECO:0000256" key="5">
    <source>
        <dbReference type="ARBA" id="ARBA00023136"/>
    </source>
</evidence>
<evidence type="ECO:0000256" key="4">
    <source>
        <dbReference type="ARBA" id="ARBA00022989"/>
    </source>
</evidence>
<dbReference type="SUPFAM" id="SSF103473">
    <property type="entry name" value="MFS general substrate transporter"/>
    <property type="match status" value="1"/>
</dbReference>
<evidence type="ECO:0000256" key="1">
    <source>
        <dbReference type="ARBA" id="ARBA00004141"/>
    </source>
</evidence>
<evidence type="ECO:0000313" key="10">
    <source>
        <dbReference type="Proteomes" id="UP000059188"/>
    </source>
</evidence>
<feature type="transmembrane region" description="Helical" evidence="7">
    <location>
        <begin position="182"/>
        <end position="204"/>
    </location>
</feature>
<feature type="transmembrane region" description="Helical" evidence="7">
    <location>
        <begin position="373"/>
        <end position="393"/>
    </location>
</feature>
<feature type="region of interest" description="Disordered" evidence="6">
    <location>
        <begin position="1"/>
        <end position="24"/>
    </location>
</feature>
<feature type="transmembrane region" description="Helical" evidence="7">
    <location>
        <begin position="476"/>
        <end position="495"/>
    </location>
</feature>
<keyword evidence="10" id="KW-1185">Reference proteome</keyword>
<keyword evidence="5 7" id="KW-0472">Membrane</keyword>
<evidence type="ECO:0000256" key="2">
    <source>
        <dbReference type="ARBA" id="ARBA00022448"/>
    </source>
</evidence>
<feature type="region of interest" description="Disordered" evidence="6">
    <location>
        <begin position="265"/>
        <end position="289"/>
    </location>
</feature>
<keyword evidence="4 7" id="KW-1133">Transmembrane helix</keyword>
<keyword evidence="2" id="KW-0813">Transport</keyword>
<feature type="transmembrane region" description="Helical" evidence="7">
    <location>
        <begin position="91"/>
        <end position="113"/>
    </location>
</feature>
<dbReference type="PANTHER" id="PTHR23504:SF15">
    <property type="entry name" value="MAJOR FACILITATOR SUPERFAMILY (MFS) PROFILE DOMAIN-CONTAINING PROTEIN"/>
    <property type="match status" value="1"/>
</dbReference>
<evidence type="ECO:0000256" key="6">
    <source>
        <dbReference type="SAM" id="MobiDB-lite"/>
    </source>
</evidence>
<sequence>MSVLLHPSTINDDGSELRCRPSSPSPTIVYEKETVDDSNEKLNEPTPIPWLQVSTLLLMLLSEPCTAGVLLPFINNLVYETGITHGSKAKIGYYAGLVESLFFITESVCILQYGRLSDRIGRRPVLFFGLSGLAISTLCFGISKSFAGVIISRALAGVLNGNAGVIKSVLGEVTDETNAAQVFALIPLVWAIGFTLAPAIGGLLQHPAETMPRVFGWSSTFKEYPYLLPCIVIALVPASGLVSGWFFLRETHPVLGKQQGYRLVGTASSSPAGPSSPDQTDFPESEAVSPPPLRSLLTRRVCITIFNYALLSLLDISLVALAPIVFASPVAVGGLGMQPATIGLVLALQGVVTGTATALLIPRMQRWFGMRMTYRCGVWLYLGQIWLLPAMHYAVKSNLAGGMGIWVLVALYTVISCASPITFCCLLLFISAAPPNPLCLGATNGLAQTSASVMRAIGPAIATSLFALSADSRSSLVYTSLSATTVLCIGASMLMRADWTTGTRSSTSMH</sequence>
<accession>A0A0B7F4Z6</accession>
<feature type="domain" description="Major facilitator superfamily (MFS) profile" evidence="8">
    <location>
        <begin position="52"/>
        <end position="500"/>
    </location>
</feature>
<dbReference type="Gene3D" id="1.20.1250.20">
    <property type="entry name" value="MFS general substrate transporter like domains"/>
    <property type="match status" value="1"/>
</dbReference>
<feature type="transmembrane region" description="Helical" evidence="7">
    <location>
        <begin position="340"/>
        <end position="361"/>
    </location>
</feature>
<dbReference type="InterPro" id="IPR020846">
    <property type="entry name" value="MFS_dom"/>
</dbReference>
<dbReference type="InterPro" id="IPR036259">
    <property type="entry name" value="MFS_trans_sf"/>
</dbReference>
<feature type="transmembrane region" description="Helical" evidence="7">
    <location>
        <begin position="305"/>
        <end position="328"/>
    </location>
</feature>
<dbReference type="PANTHER" id="PTHR23504">
    <property type="entry name" value="MAJOR FACILITATOR SUPERFAMILY DOMAIN-CONTAINING PROTEIN 10"/>
    <property type="match status" value="1"/>
</dbReference>
<feature type="transmembrane region" description="Helical" evidence="7">
    <location>
        <begin position="50"/>
        <end position="71"/>
    </location>
</feature>
<comment type="subcellular location">
    <subcellularLocation>
        <location evidence="1">Membrane</location>
        <topology evidence="1">Multi-pass membrane protein</topology>
    </subcellularLocation>
</comment>
<dbReference type="InterPro" id="IPR001958">
    <property type="entry name" value="Tet-R_TetA/multi-R_MdtG-like"/>
</dbReference>
<proteinExistence type="predicted"/>
<organism evidence="9 10">
    <name type="scientific">Thanatephorus cucumeris (strain AG1-IB / isolate 7/3/14)</name>
    <name type="common">Lettuce bottom rot fungus</name>
    <name type="synonym">Rhizoctonia solani</name>
    <dbReference type="NCBI Taxonomy" id="1108050"/>
    <lineage>
        <taxon>Eukaryota</taxon>
        <taxon>Fungi</taxon>
        <taxon>Dikarya</taxon>
        <taxon>Basidiomycota</taxon>
        <taxon>Agaricomycotina</taxon>
        <taxon>Agaricomycetes</taxon>
        <taxon>Cantharellales</taxon>
        <taxon>Ceratobasidiaceae</taxon>
        <taxon>Rhizoctonia</taxon>
        <taxon>Rhizoctonia solani AG-1</taxon>
    </lineage>
</organism>
<dbReference type="Pfam" id="PF07690">
    <property type="entry name" value="MFS_1"/>
    <property type="match status" value="1"/>
</dbReference>
<dbReference type="GO" id="GO:0016020">
    <property type="term" value="C:membrane"/>
    <property type="evidence" value="ECO:0007669"/>
    <property type="project" value="UniProtKB-SubCell"/>
</dbReference>
<dbReference type="OrthoDB" id="419616at2759"/>
<gene>
    <name evidence="9" type="ORF">RSOLAG1IB_05780</name>
</gene>
<feature type="transmembrane region" description="Helical" evidence="7">
    <location>
        <begin position="224"/>
        <end position="248"/>
    </location>
</feature>
<feature type="transmembrane region" description="Helical" evidence="7">
    <location>
        <begin position="405"/>
        <end position="430"/>
    </location>
</feature>
<protein>
    <submittedName>
        <fullName evidence="9">Putative peptide/nitrate transporter At3g43790</fullName>
    </submittedName>
</protein>